<comment type="caution">
    <text evidence="8">The sequence shown here is derived from an EMBL/GenBank/DDBJ whole genome shotgun (WGS) entry which is preliminary data.</text>
</comment>
<keyword evidence="5" id="KW-0804">Transcription</keyword>
<evidence type="ECO:0000256" key="5">
    <source>
        <dbReference type="ARBA" id="ARBA00023163"/>
    </source>
</evidence>
<evidence type="ECO:0000259" key="6">
    <source>
        <dbReference type="Pfam" id="PF04542"/>
    </source>
</evidence>
<dbReference type="Gene3D" id="1.10.10.10">
    <property type="entry name" value="Winged helix-like DNA-binding domain superfamily/Winged helix DNA-binding domain"/>
    <property type="match status" value="1"/>
</dbReference>
<dbReference type="InterPro" id="IPR013324">
    <property type="entry name" value="RNA_pol_sigma_r3/r4-like"/>
</dbReference>
<sequence length="193" mass="21632">MRSDVAPEALARRLLDESALLTLYESTAARLHRYVARRIGTEDAHDVVSEAFLVLWDRRAGHEHEPDALRAWLFGVATNLLRRHVRTEERKLRAWSREHGGRLDVADIGDRAADLADAALLAGPLTGMLADLRSEERDVLLLTAWAELTPSEIAVALDIPVATVRTRLHRARARLRTRLAALHPTDHRGNDRG</sequence>
<dbReference type="InterPro" id="IPR014284">
    <property type="entry name" value="RNA_pol_sigma-70_dom"/>
</dbReference>
<dbReference type="PANTHER" id="PTHR43133:SF8">
    <property type="entry name" value="RNA POLYMERASE SIGMA FACTOR HI_1459-RELATED"/>
    <property type="match status" value="1"/>
</dbReference>
<keyword evidence="9" id="KW-1185">Reference proteome</keyword>
<dbReference type="InterPro" id="IPR039425">
    <property type="entry name" value="RNA_pol_sigma-70-like"/>
</dbReference>
<dbReference type="Proteomes" id="UP000547510">
    <property type="component" value="Unassembled WGS sequence"/>
</dbReference>
<dbReference type="SUPFAM" id="SSF88659">
    <property type="entry name" value="Sigma3 and sigma4 domains of RNA polymerase sigma factors"/>
    <property type="match status" value="1"/>
</dbReference>
<reference evidence="8 9" key="1">
    <citation type="submission" date="2020-08" db="EMBL/GenBank/DDBJ databases">
        <title>Genomic Encyclopedia of Type Strains, Phase III (KMG-III): the genomes of soil and plant-associated and newly described type strains.</title>
        <authorList>
            <person name="Whitman W."/>
        </authorList>
    </citation>
    <scope>NUCLEOTIDE SEQUENCE [LARGE SCALE GENOMIC DNA]</scope>
    <source>
        <strain evidence="8 9">CECT 8640</strain>
    </source>
</reference>
<evidence type="ECO:0000256" key="2">
    <source>
        <dbReference type="ARBA" id="ARBA00023015"/>
    </source>
</evidence>
<dbReference type="Pfam" id="PF08281">
    <property type="entry name" value="Sigma70_r4_2"/>
    <property type="match status" value="1"/>
</dbReference>
<dbReference type="SUPFAM" id="SSF88946">
    <property type="entry name" value="Sigma2 domain of RNA polymerase sigma factors"/>
    <property type="match status" value="1"/>
</dbReference>
<evidence type="ECO:0000256" key="3">
    <source>
        <dbReference type="ARBA" id="ARBA00023082"/>
    </source>
</evidence>
<keyword evidence="4" id="KW-0238">DNA-binding</keyword>
<proteinExistence type="inferred from homology"/>
<evidence type="ECO:0000313" key="9">
    <source>
        <dbReference type="Proteomes" id="UP000547510"/>
    </source>
</evidence>
<dbReference type="PANTHER" id="PTHR43133">
    <property type="entry name" value="RNA POLYMERASE ECF-TYPE SIGMA FACTO"/>
    <property type="match status" value="1"/>
</dbReference>
<dbReference type="GO" id="GO:0016987">
    <property type="term" value="F:sigma factor activity"/>
    <property type="evidence" value="ECO:0007669"/>
    <property type="project" value="UniProtKB-KW"/>
</dbReference>
<dbReference type="InterPro" id="IPR007627">
    <property type="entry name" value="RNA_pol_sigma70_r2"/>
</dbReference>
<dbReference type="InterPro" id="IPR013325">
    <property type="entry name" value="RNA_pol_sigma_r2"/>
</dbReference>
<dbReference type="NCBIfam" id="TIGR02937">
    <property type="entry name" value="sigma70-ECF"/>
    <property type="match status" value="1"/>
</dbReference>
<gene>
    <name evidence="8" type="ORF">FHS29_003629</name>
</gene>
<evidence type="ECO:0000256" key="1">
    <source>
        <dbReference type="ARBA" id="ARBA00010641"/>
    </source>
</evidence>
<keyword evidence="2" id="KW-0805">Transcription regulation</keyword>
<dbReference type="AlphaFoldDB" id="A0A841CNB5"/>
<organism evidence="8 9">
    <name type="scientific">Saccharothrix tamanrassetensis</name>
    <dbReference type="NCBI Taxonomy" id="1051531"/>
    <lineage>
        <taxon>Bacteria</taxon>
        <taxon>Bacillati</taxon>
        <taxon>Actinomycetota</taxon>
        <taxon>Actinomycetes</taxon>
        <taxon>Pseudonocardiales</taxon>
        <taxon>Pseudonocardiaceae</taxon>
        <taxon>Saccharothrix</taxon>
    </lineage>
</organism>
<evidence type="ECO:0000313" key="8">
    <source>
        <dbReference type="EMBL" id="MBB5957036.1"/>
    </source>
</evidence>
<evidence type="ECO:0000259" key="7">
    <source>
        <dbReference type="Pfam" id="PF08281"/>
    </source>
</evidence>
<accession>A0A841CNB5</accession>
<dbReference type="EMBL" id="JACHJN010000005">
    <property type="protein sequence ID" value="MBB5957036.1"/>
    <property type="molecule type" value="Genomic_DNA"/>
</dbReference>
<dbReference type="Pfam" id="PF04542">
    <property type="entry name" value="Sigma70_r2"/>
    <property type="match status" value="1"/>
</dbReference>
<keyword evidence="3" id="KW-0731">Sigma factor</keyword>
<feature type="domain" description="RNA polymerase sigma factor 70 region 4 type 2" evidence="7">
    <location>
        <begin position="127"/>
        <end position="175"/>
    </location>
</feature>
<dbReference type="InterPro" id="IPR013249">
    <property type="entry name" value="RNA_pol_sigma70_r4_t2"/>
</dbReference>
<feature type="domain" description="RNA polymerase sigma-70 region 2" evidence="6">
    <location>
        <begin position="23"/>
        <end position="90"/>
    </location>
</feature>
<name>A0A841CNB5_9PSEU</name>
<protein>
    <submittedName>
        <fullName evidence="8">RNA polymerase sigma-70 factor (ECF subfamily)</fullName>
    </submittedName>
</protein>
<dbReference type="GO" id="GO:0003677">
    <property type="term" value="F:DNA binding"/>
    <property type="evidence" value="ECO:0007669"/>
    <property type="project" value="UniProtKB-KW"/>
</dbReference>
<comment type="similarity">
    <text evidence="1">Belongs to the sigma-70 factor family. ECF subfamily.</text>
</comment>
<dbReference type="RefSeq" id="WP_184691800.1">
    <property type="nucleotide sequence ID" value="NZ_JACHJN010000005.1"/>
</dbReference>
<dbReference type="Gene3D" id="1.10.1740.10">
    <property type="match status" value="1"/>
</dbReference>
<dbReference type="GO" id="GO:0006352">
    <property type="term" value="P:DNA-templated transcription initiation"/>
    <property type="evidence" value="ECO:0007669"/>
    <property type="project" value="InterPro"/>
</dbReference>
<dbReference type="InterPro" id="IPR036388">
    <property type="entry name" value="WH-like_DNA-bd_sf"/>
</dbReference>
<evidence type="ECO:0000256" key="4">
    <source>
        <dbReference type="ARBA" id="ARBA00023125"/>
    </source>
</evidence>